<gene>
    <name evidence="9" type="ORF">FCC1311_086012</name>
</gene>
<dbReference type="Gene3D" id="3.30.420.10">
    <property type="entry name" value="Ribonuclease H-like superfamily/Ribonuclease H"/>
    <property type="match status" value="1"/>
</dbReference>
<dbReference type="InParanoid" id="A0A2R5GNA9"/>
<reference evidence="9 10" key="1">
    <citation type="submission" date="2017-12" db="EMBL/GenBank/DDBJ databases">
        <title>Sequencing, de novo assembly and annotation of complete genome of a new Thraustochytrid species, strain FCC1311.</title>
        <authorList>
            <person name="Sedici K."/>
            <person name="Godart F."/>
            <person name="Aiese Cigliano R."/>
            <person name="Sanseverino W."/>
            <person name="Barakat M."/>
            <person name="Ortet P."/>
            <person name="Marechal E."/>
            <person name="Cagnac O."/>
            <person name="Amato A."/>
        </authorList>
    </citation>
    <scope>NUCLEOTIDE SEQUENCE [LARGE SCALE GENOMIC DNA]</scope>
</reference>
<dbReference type="GO" id="GO:0003676">
    <property type="term" value="F:nucleic acid binding"/>
    <property type="evidence" value="ECO:0007669"/>
    <property type="project" value="InterPro"/>
</dbReference>
<dbReference type="SUPFAM" id="SSF53098">
    <property type="entry name" value="Ribonuclease H-like"/>
    <property type="match status" value="1"/>
</dbReference>
<dbReference type="GO" id="GO:0008296">
    <property type="term" value="F:3'-5'-DNA exonuclease activity"/>
    <property type="evidence" value="ECO:0007669"/>
    <property type="project" value="TreeGrafter"/>
</dbReference>
<keyword evidence="5" id="KW-0269">Exonuclease</keyword>
<name>A0A2R5GNA9_9STRA</name>
<accession>A0A2R5GNA9</accession>
<dbReference type="AlphaFoldDB" id="A0A2R5GNA9"/>
<dbReference type="GO" id="GO:0046872">
    <property type="term" value="F:metal ion binding"/>
    <property type="evidence" value="ECO:0007669"/>
    <property type="project" value="UniProtKB-KW"/>
</dbReference>
<dbReference type="OrthoDB" id="10250935at2759"/>
<dbReference type="Pfam" id="PF00929">
    <property type="entry name" value="RNase_T"/>
    <property type="match status" value="1"/>
</dbReference>
<dbReference type="CDD" id="cd06127">
    <property type="entry name" value="DEDDh"/>
    <property type="match status" value="1"/>
</dbReference>
<dbReference type="GO" id="GO:0005737">
    <property type="term" value="C:cytoplasm"/>
    <property type="evidence" value="ECO:0007669"/>
    <property type="project" value="TreeGrafter"/>
</dbReference>
<keyword evidence="3" id="KW-0479">Metal-binding</keyword>
<evidence type="ECO:0000256" key="5">
    <source>
        <dbReference type="ARBA" id="ARBA00022839"/>
    </source>
</evidence>
<evidence type="ECO:0000313" key="10">
    <source>
        <dbReference type="Proteomes" id="UP000241890"/>
    </source>
</evidence>
<protein>
    <submittedName>
        <fullName evidence="9">DNA polymerase III polC-type</fullName>
    </submittedName>
</protein>
<evidence type="ECO:0000256" key="6">
    <source>
        <dbReference type="ARBA" id="ARBA00022842"/>
    </source>
</evidence>
<proteinExistence type="inferred from homology"/>
<dbReference type="EMBL" id="BEYU01000121">
    <property type="protein sequence ID" value="GBG32376.1"/>
    <property type="molecule type" value="Genomic_DNA"/>
</dbReference>
<evidence type="ECO:0000256" key="4">
    <source>
        <dbReference type="ARBA" id="ARBA00022801"/>
    </source>
</evidence>
<evidence type="ECO:0000259" key="8">
    <source>
        <dbReference type="SMART" id="SM00479"/>
    </source>
</evidence>
<dbReference type="PANTHER" id="PTHR13058:SF19">
    <property type="entry name" value="LD40940P"/>
    <property type="match status" value="1"/>
</dbReference>
<comment type="caution">
    <text evidence="9">The sequence shown here is derived from an EMBL/GenBank/DDBJ whole genome shotgun (WGS) entry which is preliminary data.</text>
</comment>
<dbReference type="Proteomes" id="UP000241890">
    <property type="component" value="Unassembled WGS sequence"/>
</dbReference>
<keyword evidence="10" id="KW-1185">Reference proteome</keyword>
<dbReference type="SMART" id="SM00479">
    <property type="entry name" value="EXOIII"/>
    <property type="match status" value="1"/>
</dbReference>
<comment type="similarity">
    <text evidence="7">Belongs to the exonuclease superfamily. TREX family.</text>
</comment>
<sequence>MQDPVIVVFDLETTGFDPMPLLSPMHRILQICAMRLDTGAFFSTIVDPEMRVPPPSRAIHRVGDEETKGAPRLQAAMRALEQELALGDAPCVMVAHNCYFFDELILRKECLRLGAALPSHVAFWDSLPYMRAKFPLIGQWGLSALHEHFFGEPVPNAHRADADVRALARILQHAAPQLSREIAANPRKQPRALTDLRGVGPGRARMITRATGVRFVQDLRAHFGTCPRAFDRFLCEHLRMRARSDRALLVAQVFGIPPWDLEAVEERMGAAPPALCGCAGDHSVLCAGDDVHLRFPGDRSVNAAPVVSENDPPIPVGINGAEEIPFASLVANADVAARVYDVFNLLVHLKLIINGTNQHHLTAPVHSVKNGNAHILRFREVEYVM</sequence>
<comment type="cofactor">
    <cofactor evidence="1">
        <name>Mg(2+)</name>
        <dbReference type="ChEBI" id="CHEBI:18420"/>
    </cofactor>
</comment>
<organism evidence="9 10">
    <name type="scientific">Hondaea fermentalgiana</name>
    <dbReference type="NCBI Taxonomy" id="2315210"/>
    <lineage>
        <taxon>Eukaryota</taxon>
        <taxon>Sar</taxon>
        <taxon>Stramenopiles</taxon>
        <taxon>Bigyra</taxon>
        <taxon>Labyrinthulomycetes</taxon>
        <taxon>Thraustochytrida</taxon>
        <taxon>Thraustochytriidae</taxon>
        <taxon>Hondaea</taxon>
    </lineage>
</organism>
<evidence type="ECO:0000256" key="1">
    <source>
        <dbReference type="ARBA" id="ARBA00001946"/>
    </source>
</evidence>
<evidence type="ECO:0000313" key="9">
    <source>
        <dbReference type="EMBL" id="GBG32376.1"/>
    </source>
</evidence>
<dbReference type="InterPro" id="IPR013520">
    <property type="entry name" value="Ribonucl_H"/>
</dbReference>
<dbReference type="InterPro" id="IPR036397">
    <property type="entry name" value="RNaseH_sf"/>
</dbReference>
<evidence type="ECO:0000256" key="2">
    <source>
        <dbReference type="ARBA" id="ARBA00022722"/>
    </source>
</evidence>
<evidence type="ECO:0000256" key="7">
    <source>
        <dbReference type="ARBA" id="ARBA00025769"/>
    </source>
</evidence>
<keyword evidence="2" id="KW-0540">Nuclease</keyword>
<keyword evidence="4" id="KW-0378">Hydrolase</keyword>
<evidence type="ECO:0000256" key="3">
    <source>
        <dbReference type="ARBA" id="ARBA00022723"/>
    </source>
</evidence>
<feature type="domain" description="Exonuclease" evidence="8">
    <location>
        <begin position="5"/>
        <end position="180"/>
    </location>
</feature>
<keyword evidence="6" id="KW-0460">Magnesium</keyword>
<dbReference type="InterPro" id="IPR040393">
    <property type="entry name" value="TREX1/2"/>
</dbReference>
<dbReference type="PANTHER" id="PTHR13058">
    <property type="entry name" value="THREE PRIME REPAIR EXONUCLEASE 1, 2"/>
    <property type="match status" value="1"/>
</dbReference>
<dbReference type="GO" id="GO:0006308">
    <property type="term" value="P:DNA catabolic process"/>
    <property type="evidence" value="ECO:0007669"/>
    <property type="project" value="TreeGrafter"/>
</dbReference>
<dbReference type="InterPro" id="IPR012337">
    <property type="entry name" value="RNaseH-like_sf"/>
</dbReference>